<dbReference type="EMBL" id="CATQJA010000222">
    <property type="protein sequence ID" value="CAJ0558133.1"/>
    <property type="molecule type" value="Genomic_DNA"/>
</dbReference>
<feature type="chain" id="PRO_5041371319" evidence="2">
    <location>
        <begin position="17"/>
        <end position="167"/>
    </location>
</feature>
<sequence>MLTNLFFLGLAGQVAATPETFVALNMSDRTYCAVFTTQIEGLLKLNNDNETSTYNWKMGGNDSHALDFCSANSDRSLDANCAEVRLPLENGSVMVFKNMQVAAFQSFKLSKWMDGLEYVDFKHLLLTSLLPVLIGAFAALVVACALVGTGVVLCKRRLERTAGYADL</sequence>
<comment type="caution">
    <text evidence="3">The sequence shown here is derived from an EMBL/GenBank/DDBJ whole genome shotgun (WGS) entry which is preliminary data.</text>
</comment>
<keyword evidence="1" id="KW-0812">Transmembrane</keyword>
<feature type="non-terminal residue" evidence="3">
    <location>
        <position position="167"/>
    </location>
</feature>
<protein>
    <submittedName>
        <fullName evidence="3">Uncharacterized protein</fullName>
    </submittedName>
</protein>
<reference evidence="3" key="1">
    <citation type="submission" date="2023-06" db="EMBL/GenBank/DDBJ databases">
        <authorList>
            <person name="Delattre M."/>
        </authorList>
    </citation>
    <scope>NUCLEOTIDE SEQUENCE</scope>
    <source>
        <strain evidence="3">AF72</strain>
    </source>
</reference>
<keyword evidence="2" id="KW-0732">Signal</keyword>
<feature type="signal peptide" evidence="2">
    <location>
        <begin position="1"/>
        <end position="16"/>
    </location>
</feature>
<keyword evidence="4" id="KW-1185">Reference proteome</keyword>
<evidence type="ECO:0000313" key="4">
    <source>
        <dbReference type="Proteomes" id="UP001177023"/>
    </source>
</evidence>
<accession>A0AA36C5Z7</accession>
<evidence type="ECO:0000256" key="2">
    <source>
        <dbReference type="SAM" id="SignalP"/>
    </source>
</evidence>
<keyword evidence="1" id="KW-0472">Membrane</keyword>
<keyword evidence="1" id="KW-1133">Transmembrane helix</keyword>
<feature type="transmembrane region" description="Helical" evidence="1">
    <location>
        <begin position="129"/>
        <end position="154"/>
    </location>
</feature>
<evidence type="ECO:0000313" key="3">
    <source>
        <dbReference type="EMBL" id="CAJ0558133.1"/>
    </source>
</evidence>
<gene>
    <name evidence="3" type="ORF">MSPICULIGERA_LOCUS870</name>
</gene>
<dbReference type="AlphaFoldDB" id="A0AA36C5Z7"/>
<proteinExistence type="predicted"/>
<name>A0AA36C5Z7_9BILA</name>
<evidence type="ECO:0000256" key="1">
    <source>
        <dbReference type="SAM" id="Phobius"/>
    </source>
</evidence>
<dbReference type="Proteomes" id="UP001177023">
    <property type="component" value="Unassembled WGS sequence"/>
</dbReference>
<organism evidence="3 4">
    <name type="scientific">Mesorhabditis spiculigera</name>
    <dbReference type="NCBI Taxonomy" id="96644"/>
    <lineage>
        <taxon>Eukaryota</taxon>
        <taxon>Metazoa</taxon>
        <taxon>Ecdysozoa</taxon>
        <taxon>Nematoda</taxon>
        <taxon>Chromadorea</taxon>
        <taxon>Rhabditida</taxon>
        <taxon>Rhabditina</taxon>
        <taxon>Rhabditomorpha</taxon>
        <taxon>Rhabditoidea</taxon>
        <taxon>Rhabditidae</taxon>
        <taxon>Mesorhabditinae</taxon>
        <taxon>Mesorhabditis</taxon>
    </lineage>
</organism>